<feature type="compositionally biased region" description="Low complexity" evidence="1">
    <location>
        <begin position="59"/>
        <end position="133"/>
    </location>
</feature>
<feature type="region of interest" description="Disordered" evidence="1">
    <location>
        <begin position="15"/>
        <end position="133"/>
    </location>
</feature>
<evidence type="ECO:0000313" key="2">
    <source>
        <dbReference type="EMBL" id="GBQ02397.1"/>
    </source>
</evidence>
<proteinExistence type="predicted"/>
<gene>
    <name evidence="2" type="ORF">SSP531S_38560</name>
</gene>
<sequence length="133" mass="12887">MVCGVWVRGVRRGAVPPRAAPGTRRALRGGTGSPGVSSVGRAAGPARVPDPVPEASGSDPVRGRAAVAAGARVRAGAPAPAPGRDPAAAWEAGAPGPVGAQVVRGPAPDRAAGWDARDPAAGWDARGRAAAGS</sequence>
<feature type="compositionally biased region" description="Low complexity" evidence="1">
    <location>
        <begin position="15"/>
        <end position="24"/>
    </location>
</feature>
<protein>
    <submittedName>
        <fullName evidence="2">Uncharacterized protein</fullName>
    </submittedName>
</protein>
<comment type="caution">
    <text evidence="2">The sequence shown here is derived from an EMBL/GenBank/DDBJ whole genome shotgun (WGS) entry which is preliminary data.</text>
</comment>
<reference evidence="2 3" key="1">
    <citation type="submission" date="2018-07" db="EMBL/GenBank/DDBJ databases">
        <title>Whole Genome Shotgun Sequence of Streptomyces spongiicola strain 531S.</title>
        <authorList>
            <person name="Dohra H."/>
            <person name="Kodani S."/>
        </authorList>
    </citation>
    <scope>NUCLEOTIDE SEQUENCE [LARGE SCALE GENOMIC DNA]</scope>
    <source>
        <strain evidence="2 3">531S</strain>
    </source>
</reference>
<accession>A0A388T0G3</accession>
<dbReference type="EMBL" id="BGZL01000010">
    <property type="protein sequence ID" value="GBQ02397.1"/>
    <property type="molecule type" value="Genomic_DNA"/>
</dbReference>
<dbReference type="Proteomes" id="UP000265354">
    <property type="component" value="Unassembled WGS sequence"/>
</dbReference>
<dbReference type="AlphaFoldDB" id="A0A388T0G3"/>
<evidence type="ECO:0000256" key="1">
    <source>
        <dbReference type="SAM" id="MobiDB-lite"/>
    </source>
</evidence>
<organism evidence="2 3">
    <name type="scientific">Streptomyces spongiicola</name>
    <dbReference type="NCBI Taxonomy" id="1690221"/>
    <lineage>
        <taxon>Bacteria</taxon>
        <taxon>Bacillati</taxon>
        <taxon>Actinomycetota</taxon>
        <taxon>Actinomycetes</taxon>
        <taxon>Kitasatosporales</taxon>
        <taxon>Streptomycetaceae</taxon>
        <taxon>Streptomyces</taxon>
    </lineage>
</organism>
<name>A0A388T0G3_9ACTN</name>
<evidence type="ECO:0000313" key="3">
    <source>
        <dbReference type="Proteomes" id="UP000265354"/>
    </source>
</evidence>